<feature type="transmembrane region" description="Helical" evidence="6">
    <location>
        <begin position="103"/>
        <end position="122"/>
    </location>
</feature>
<evidence type="ECO:0000256" key="2">
    <source>
        <dbReference type="ARBA" id="ARBA00022475"/>
    </source>
</evidence>
<dbReference type="InterPro" id="IPR003740">
    <property type="entry name" value="YitT"/>
</dbReference>
<evidence type="ECO:0000313" key="7">
    <source>
        <dbReference type="EMBL" id="RBW71360.1"/>
    </source>
</evidence>
<keyword evidence="3 6" id="KW-0812">Transmembrane</keyword>
<protein>
    <submittedName>
        <fullName evidence="7">YitT family protein</fullName>
    </submittedName>
</protein>
<feature type="transmembrane region" description="Helical" evidence="6">
    <location>
        <begin position="169"/>
        <end position="186"/>
    </location>
</feature>
<dbReference type="AlphaFoldDB" id="A0A366XY74"/>
<dbReference type="EMBL" id="QOCW01000001">
    <property type="protein sequence ID" value="RBW71360.1"/>
    <property type="molecule type" value="Genomic_DNA"/>
</dbReference>
<comment type="caution">
    <text evidence="7">The sequence shown here is derived from an EMBL/GenBank/DDBJ whole genome shotgun (WGS) entry which is preliminary data.</text>
</comment>
<dbReference type="GO" id="GO:0005886">
    <property type="term" value="C:plasma membrane"/>
    <property type="evidence" value="ECO:0007669"/>
    <property type="project" value="UniProtKB-SubCell"/>
</dbReference>
<evidence type="ECO:0000256" key="4">
    <source>
        <dbReference type="ARBA" id="ARBA00022989"/>
    </source>
</evidence>
<organism evidence="7 8">
    <name type="scientific">Bacillus taeanensis</name>
    <dbReference type="NCBI Taxonomy" id="273032"/>
    <lineage>
        <taxon>Bacteria</taxon>
        <taxon>Bacillati</taxon>
        <taxon>Bacillota</taxon>
        <taxon>Bacilli</taxon>
        <taxon>Bacillales</taxon>
        <taxon>Bacillaceae</taxon>
        <taxon>Bacillus</taxon>
    </lineage>
</organism>
<dbReference type="RefSeq" id="WP_113804064.1">
    <property type="nucleotide sequence ID" value="NZ_QOCW01000001.1"/>
</dbReference>
<proteinExistence type="predicted"/>
<feature type="transmembrane region" description="Helical" evidence="6">
    <location>
        <begin position="7"/>
        <end position="28"/>
    </location>
</feature>
<keyword evidence="2" id="KW-1003">Cell membrane</keyword>
<dbReference type="Proteomes" id="UP000253314">
    <property type="component" value="Unassembled WGS sequence"/>
</dbReference>
<sequence>MYKLIKQLLFVFVGLVLTSLGIKILAVSHLTFGGTAGIATILTFVTEYSWGIWFFIANLPFFFISFQELGKWFSISSLLSITGISLVREIFDQFLIFPELNMIVSSIIAGTLIGIGVTFVLNNGSSLGGIHILALYMDKKFQINRGVVIFICDGLIILAAAMMVGWQRAFISIICITIASTIIGRYKKSPIKEMETTDSSVSLQNASSS</sequence>
<dbReference type="OrthoDB" id="1523490at2"/>
<evidence type="ECO:0000256" key="6">
    <source>
        <dbReference type="SAM" id="Phobius"/>
    </source>
</evidence>
<dbReference type="InterPro" id="IPR051461">
    <property type="entry name" value="UPF0750_membrane"/>
</dbReference>
<gene>
    <name evidence="7" type="ORF">DS031_01005</name>
</gene>
<evidence type="ECO:0000256" key="1">
    <source>
        <dbReference type="ARBA" id="ARBA00004651"/>
    </source>
</evidence>
<name>A0A366XY74_9BACI</name>
<comment type="subcellular location">
    <subcellularLocation>
        <location evidence="1">Cell membrane</location>
        <topology evidence="1">Multi-pass membrane protein</topology>
    </subcellularLocation>
</comment>
<dbReference type="Pfam" id="PF02588">
    <property type="entry name" value="YitT_membrane"/>
    <property type="match status" value="1"/>
</dbReference>
<keyword evidence="5 6" id="KW-0472">Membrane</keyword>
<reference evidence="7 8" key="1">
    <citation type="submission" date="2018-07" db="EMBL/GenBank/DDBJ databases">
        <title>Lottiidibacillus patelloidae gen. nov., sp. nov., isolated from the intestinal tract of a marine limpet and the reclassification of B. taeanensis BH030017T, B. algicola KMM 3737T and B. hwajinpoensis SW-72T as genus Lottiidibacillus.</title>
        <authorList>
            <person name="Liu R."/>
            <person name="Huang Z."/>
        </authorList>
    </citation>
    <scope>NUCLEOTIDE SEQUENCE [LARGE SCALE GENOMIC DNA]</scope>
    <source>
        <strain evidence="7 8">BH030017</strain>
    </source>
</reference>
<accession>A0A366XY74</accession>
<dbReference type="PANTHER" id="PTHR33545">
    <property type="entry name" value="UPF0750 MEMBRANE PROTEIN YITT-RELATED"/>
    <property type="match status" value="1"/>
</dbReference>
<feature type="transmembrane region" description="Helical" evidence="6">
    <location>
        <begin position="143"/>
        <end position="163"/>
    </location>
</feature>
<feature type="transmembrane region" description="Helical" evidence="6">
    <location>
        <begin position="73"/>
        <end position="91"/>
    </location>
</feature>
<evidence type="ECO:0000256" key="3">
    <source>
        <dbReference type="ARBA" id="ARBA00022692"/>
    </source>
</evidence>
<evidence type="ECO:0000256" key="5">
    <source>
        <dbReference type="ARBA" id="ARBA00023136"/>
    </source>
</evidence>
<evidence type="ECO:0000313" key="8">
    <source>
        <dbReference type="Proteomes" id="UP000253314"/>
    </source>
</evidence>
<feature type="transmembrane region" description="Helical" evidence="6">
    <location>
        <begin position="48"/>
        <end position="66"/>
    </location>
</feature>
<keyword evidence="4 6" id="KW-1133">Transmembrane helix</keyword>
<keyword evidence="8" id="KW-1185">Reference proteome</keyword>
<dbReference type="PANTHER" id="PTHR33545:SF5">
    <property type="entry name" value="UPF0750 MEMBRANE PROTEIN YITT"/>
    <property type="match status" value="1"/>
</dbReference>